<evidence type="ECO:0000313" key="4">
    <source>
        <dbReference type="EMBL" id="MCW9707715.1"/>
    </source>
</evidence>
<dbReference type="NCBIfam" id="TIGR00732">
    <property type="entry name" value="dprA"/>
    <property type="match status" value="1"/>
</dbReference>
<organism evidence="4 5">
    <name type="scientific">Fodinibius salsisoli</name>
    <dbReference type="NCBI Taxonomy" id="2820877"/>
    <lineage>
        <taxon>Bacteria</taxon>
        <taxon>Pseudomonadati</taxon>
        <taxon>Balneolota</taxon>
        <taxon>Balneolia</taxon>
        <taxon>Balneolales</taxon>
        <taxon>Balneolaceae</taxon>
        <taxon>Fodinibius</taxon>
    </lineage>
</organism>
<feature type="domain" description="Smf/DprA SLOG" evidence="2">
    <location>
        <begin position="43"/>
        <end position="253"/>
    </location>
</feature>
<proteinExistence type="inferred from homology"/>
<dbReference type="Pfam" id="PF17782">
    <property type="entry name" value="WHD_DprA"/>
    <property type="match status" value="1"/>
</dbReference>
<evidence type="ECO:0000256" key="1">
    <source>
        <dbReference type="ARBA" id="ARBA00006525"/>
    </source>
</evidence>
<feature type="domain" description="DprA winged helix" evidence="3">
    <location>
        <begin position="277"/>
        <end position="330"/>
    </location>
</feature>
<dbReference type="Pfam" id="PF02481">
    <property type="entry name" value="DNA_processg_A"/>
    <property type="match status" value="1"/>
</dbReference>
<dbReference type="SUPFAM" id="SSF102405">
    <property type="entry name" value="MCP/YpsA-like"/>
    <property type="match status" value="1"/>
</dbReference>
<dbReference type="InterPro" id="IPR036388">
    <property type="entry name" value="WH-like_DNA-bd_sf"/>
</dbReference>
<keyword evidence="5" id="KW-1185">Reference proteome</keyword>
<protein>
    <submittedName>
        <fullName evidence="4">DNA-processing protein DprA</fullName>
    </submittedName>
</protein>
<dbReference type="PANTHER" id="PTHR43022:SF1">
    <property type="entry name" value="PROTEIN SMF"/>
    <property type="match status" value="1"/>
</dbReference>
<sequence length="336" mass="36346">MKQHEIESVYGIGPKTAEEIITFDDWQEVDRILEKTDRVGAELMTYWDDDYPALLREVYDPPILLWIKGNRRSLQTSSIAIVGTRKAGTYGKDAAKYFATELTKKSITVVSGLAHGIDGAAHRATVAAGGCTVAVLGSGIDVIYPSQHKKLAADIIETGGAVISEFPLGTAPDAGNFPVRNRIVSGMSLGTLVVASGINGGSMITAKSALDQNREVFVVPHPIGTPNSIGCNSLIQRGMGKLVQNVEDILTEVDVHIAQMKAEGHTDTSPTTPKWKSQELDDLSTAICEALSAEPLHIDVLAEQLEMESHNLLSKLLELEMKQCVRQKVGKNFELL</sequence>
<accession>A0ABT3PPE4</accession>
<dbReference type="EMBL" id="JAGGJA010000008">
    <property type="protein sequence ID" value="MCW9707715.1"/>
    <property type="molecule type" value="Genomic_DNA"/>
</dbReference>
<reference evidence="4 5" key="1">
    <citation type="submission" date="2021-03" db="EMBL/GenBank/DDBJ databases">
        <title>Aliifodinibius sp. nov., a new bacterium isolated from saline soil.</title>
        <authorList>
            <person name="Galisteo C."/>
            <person name="De La Haba R."/>
            <person name="Sanchez-Porro C."/>
            <person name="Ventosa A."/>
        </authorList>
    </citation>
    <scope>NUCLEOTIDE SEQUENCE [LARGE SCALE GENOMIC DNA]</scope>
    <source>
        <strain evidence="4 5">1BSP15-2V2</strain>
    </source>
</reference>
<dbReference type="Gene3D" id="3.40.50.450">
    <property type="match status" value="1"/>
</dbReference>
<name>A0ABT3PPE4_9BACT</name>
<evidence type="ECO:0000259" key="2">
    <source>
        <dbReference type="Pfam" id="PF02481"/>
    </source>
</evidence>
<gene>
    <name evidence="4" type="primary">dprA</name>
    <name evidence="4" type="ORF">J6I44_12680</name>
</gene>
<dbReference type="InterPro" id="IPR003488">
    <property type="entry name" value="DprA"/>
</dbReference>
<dbReference type="PANTHER" id="PTHR43022">
    <property type="entry name" value="PROTEIN SMF"/>
    <property type="match status" value="1"/>
</dbReference>
<comment type="similarity">
    <text evidence="1">Belongs to the DprA/Smf family.</text>
</comment>
<dbReference type="InterPro" id="IPR057666">
    <property type="entry name" value="DrpA_SLOG"/>
</dbReference>
<dbReference type="Proteomes" id="UP001207918">
    <property type="component" value="Unassembled WGS sequence"/>
</dbReference>
<evidence type="ECO:0000259" key="3">
    <source>
        <dbReference type="Pfam" id="PF17782"/>
    </source>
</evidence>
<dbReference type="InterPro" id="IPR041614">
    <property type="entry name" value="DprA_WH"/>
</dbReference>
<dbReference type="Gene3D" id="1.10.10.10">
    <property type="entry name" value="Winged helix-like DNA-binding domain superfamily/Winged helix DNA-binding domain"/>
    <property type="match status" value="1"/>
</dbReference>
<evidence type="ECO:0000313" key="5">
    <source>
        <dbReference type="Proteomes" id="UP001207918"/>
    </source>
</evidence>
<comment type="caution">
    <text evidence="4">The sequence shown here is derived from an EMBL/GenBank/DDBJ whole genome shotgun (WGS) entry which is preliminary data.</text>
</comment>